<protein>
    <submittedName>
        <fullName evidence="3">Lytic transglycosylase catalytic subunit</fullName>
    </submittedName>
</protein>
<evidence type="ECO:0000259" key="2">
    <source>
        <dbReference type="Pfam" id="PF19489"/>
    </source>
</evidence>
<feature type="signal peptide" evidence="1">
    <location>
        <begin position="1"/>
        <end position="18"/>
    </location>
</feature>
<comment type="caution">
    <text evidence="3">The sequence shown here is derived from an EMBL/GenBank/DDBJ whole genome shotgun (WGS) entry which is preliminary data.</text>
</comment>
<keyword evidence="1" id="KW-0732">Signal</keyword>
<feature type="chain" id="PRO_5001783150" evidence="1">
    <location>
        <begin position="19"/>
        <end position="192"/>
    </location>
</feature>
<keyword evidence="4" id="KW-1185">Reference proteome</keyword>
<dbReference type="AlphaFoldDB" id="A0A084U5R1"/>
<accession>A0A084U5R1</accession>
<dbReference type="InterPro" id="IPR045795">
    <property type="entry name" value="SLT_4"/>
</dbReference>
<proteinExistence type="predicted"/>
<dbReference type="STRING" id="472175.EL18_02546"/>
<reference evidence="3 4" key="1">
    <citation type="submission" date="2014-05" db="EMBL/GenBank/DDBJ databases">
        <title>Draft Genome Sequence of Nitratireductor basaltis Strain UMTGB225, A Marine Bacterium Isolated from Green Barrel Tunicate.</title>
        <authorList>
            <person name="Gan H.Y."/>
        </authorList>
    </citation>
    <scope>NUCLEOTIDE SEQUENCE [LARGE SCALE GENOMIC DNA]</scope>
    <source>
        <strain evidence="3 4">UMTGB225</strain>
    </source>
</reference>
<dbReference type="EMBL" id="JMQM01000002">
    <property type="protein sequence ID" value="KFB08297.1"/>
    <property type="molecule type" value="Genomic_DNA"/>
</dbReference>
<dbReference type="InterPro" id="IPR023346">
    <property type="entry name" value="Lysozyme-like_dom_sf"/>
</dbReference>
<dbReference type="eggNOG" id="COG4764">
    <property type="taxonomic scope" value="Bacteria"/>
</dbReference>
<dbReference type="Gene3D" id="1.10.530.10">
    <property type="match status" value="1"/>
</dbReference>
<dbReference type="RefSeq" id="WP_036484864.1">
    <property type="nucleotide sequence ID" value="NZ_JMQM01000002.1"/>
</dbReference>
<sequence length="192" mass="21487">MRILILACLLALAGCATAPTRADNVCSVFSQKGGWINNWYREAKSVEREYGVPVPILMATIYKESTFRARARPPRRKILGFIPGKRISTAYGYAQALDGTWDEYRRKTGRYGARRSDFGDAVRFIGWYHSESHRKNGIPLNDAYSLYLAYYAGHGGYARGVWQSNAGMKNSAAKMAAVAQRYASQMASCGYR</sequence>
<evidence type="ECO:0000256" key="1">
    <source>
        <dbReference type="SAM" id="SignalP"/>
    </source>
</evidence>
<dbReference type="PROSITE" id="PS51257">
    <property type="entry name" value="PROKAR_LIPOPROTEIN"/>
    <property type="match status" value="1"/>
</dbReference>
<dbReference type="PATRIC" id="fig|472175.3.peg.2539"/>
<feature type="domain" description="Transglycosylase SLT" evidence="2">
    <location>
        <begin position="4"/>
        <end position="189"/>
    </location>
</feature>
<name>A0A084U5R1_9HYPH</name>
<gene>
    <name evidence="3" type="ORF">EL18_02546</name>
</gene>
<organism evidence="3 4">
    <name type="scientific">Nitratireductor basaltis</name>
    <dbReference type="NCBI Taxonomy" id="472175"/>
    <lineage>
        <taxon>Bacteria</taxon>
        <taxon>Pseudomonadati</taxon>
        <taxon>Pseudomonadota</taxon>
        <taxon>Alphaproteobacteria</taxon>
        <taxon>Hyphomicrobiales</taxon>
        <taxon>Phyllobacteriaceae</taxon>
        <taxon>Nitratireductor</taxon>
    </lineage>
</organism>
<evidence type="ECO:0000313" key="4">
    <source>
        <dbReference type="Proteomes" id="UP000053675"/>
    </source>
</evidence>
<dbReference type="SUPFAM" id="SSF53955">
    <property type="entry name" value="Lysozyme-like"/>
    <property type="match status" value="1"/>
</dbReference>
<dbReference type="Pfam" id="PF19489">
    <property type="entry name" value="SLT_4"/>
    <property type="match status" value="1"/>
</dbReference>
<dbReference type="OrthoDB" id="9789144at2"/>
<evidence type="ECO:0000313" key="3">
    <source>
        <dbReference type="EMBL" id="KFB08297.1"/>
    </source>
</evidence>
<dbReference type="Proteomes" id="UP000053675">
    <property type="component" value="Unassembled WGS sequence"/>
</dbReference>